<feature type="compositionally biased region" description="Basic and acidic residues" evidence="2">
    <location>
        <begin position="1062"/>
        <end position="1072"/>
    </location>
</feature>
<feature type="domain" description="C2H2-type" evidence="3">
    <location>
        <begin position="127"/>
        <end position="158"/>
    </location>
</feature>
<protein>
    <recommendedName>
        <fullName evidence="3">C2H2-type domain-containing protein</fullName>
    </recommendedName>
</protein>
<dbReference type="OrthoDB" id="5424209at2759"/>
<dbReference type="Proteomes" id="UP000324767">
    <property type="component" value="Unassembled WGS sequence"/>
</dbReference>
<keyword evidence="1" id="KW-0862">Zinc</keyword>
<dbReference type="InterPro" id="IPR013087">
    <property type="entry name" value="Znf_C2H2_type"/>
</dbReference>
<dbReference type="SMART" id="SM00355">
    <property type="entry name" value="ZnF_C2H2"/>
    <property type="match status" value="2"/>
</dbReference>
<evidence type="ECO:0000313" key="4">
    <source>
        <dbReference type="EMBL" id="KAA6409913.1"/>
    </source>
</evidence>
<evidence type="ECO:0000259" key="3">
    <source>
        <dbReference type="PROSITE" id="PS50157"/>
    </source>
</evidence>
<dbReference type="AlphaFoldDB" id="A0A5M8PKE1"/>
<evidence type="ECO:0000256" key="1">
    <source>
        <dbReference type="PROSITE-ProRule" id="PRU00042"/>
    </source>
</evidence>
<sequence length="1095" mass="120694">MSRVQRSTSGDECKCQKVKCYEARFGCSNRRKNALACSGYKGGWEYRRCKDITETPLASPQVMPLPSYPTPPPSTTGVPSLFIAEGLSESGITINDQPPYLEWSAPLQALHQDAAEPVHSSNSTTLYYCLYPQCTGDREFGDEKSLESHMKVHFEEEPALEQSCGRAVIRTGYDEHAFQFPAYEQNRDMAWAIDTVVQSPSSVALRSASELHKDYDSTEDYLSPSCPSECLPTPASPGECLTLRTYDISPVTWEVDGGLLAGQQPTHAQGDNYSWCLSDNWTHQPLHSVLGNCTKSPDTSQLHTPSTMATTDVNAQSEEAYLCVRRGCGRWFRSVEHFQRHMRTLCQKRPECDLRYSIEASDLARQGNAEEGSLIESKKRKRNSEYADSAYGSCIGFEEQLAGEKSLAAQAKDIPTLIVTPSEPKQGNAFSEVLADTCAALEPSIRVVEPDDARLSETLPLPFGHTKSRRNSEYADSAYGSSIGFEEQLAGEKSLAAQAKDVPTLIVTPSEPKQGKASSEVLADTCAALEPSIRVVEPDDARLSETLPLPFGHTKLRSWRQILPSIKASTPAILGSGNRGAIELFCVNEVPTVCVTCWDPSKVDHDLLATCMKPLGLPITISKGKVRKSMGDEYRDPPDPAFGGQTLFREAMPPTHGHYTRRPDCGASLGVSDGPLSLWKVSLGGYLKLKLVDRADWVTYAMTVHHILVEDGPDAQASLTESNGEDADMVAADYDYAPGVYDGVLSGAEDPLKNITFSSPAMPDLNKLISRLESRLAQCRISEQYAKIDNVENLSYLIKELRHSDCTNFGRAAWSSGLTLAEGVEMDWLLIDGIPVQRIGRNFSGDVTAFMEGNIDNIHGSWKTWIPSAYVDETAFETLMEFTGCEWSEEEPSKYGFMSRVFGRGSETGLADGFLSPNSSIFYDPQYGVYDGWAFCPRRKGGLGYSGDSGTWIYTSEGKLLGQITSYNRERHITYFTPICKVFKHIKSVTGAKEVEILTSGDTVNPYGMLTVEISISADEPTSHRRANKPLTSQRAADEPTSSRRANKPTTSQRANESTSQRVDEPTSREQANKPPTSHRADEPLRSNTTYFDRL</sequence>
<evidence type="ECO:0000313" key="5">
    <source>
        <dbReference type="Proteomes" id="UP000324767"/>
    </source>
</evidence>
<feature type="region of interest" description="Disordered" evidence="2">
    <location>
        <begin position="1018"/>
        <end position="1095"/>
    </location>
</feature>
<organism evidence="4 5">
    <name type="scientific">Lasallia pustulata</name>
    <dbReference type="NCBI Taxonomy" id="136370"/>
    <lineage>
        <taxon>Eukaryota</taxon>
        <taxon>Fungi</taxon>
        <taxon>Dikarya</taxon>
        <taxon>Ascomycota</taxon>
        <taxon>Pezizomycotina</taxon>
        <taxon>Lecanoromycetes</taxon>
        <taxon>OSLEUM clade</taxon>
        <taxon>Umbilicariomycetidae</taxon>
        <taxon>Umbilicariales</taxon>
        <taxon>Umbilicariaceae</taxon>
        <taxon>Lasallia</taxon>
    </lineage>
</organism>
<name>A0A5M8PKE1_9LECA</name>
<keyword evidence="1" id="KW-0479">Metal-binding</keyword>
<proteinExistence type="predicted"/>
<reference evidence="4 5" key="1">
    <citation type="submission" date="2019-09" db="EMBL/GenBank/DDBJ databases">
        <title>The hologenome of the rock-dwelling lichen Lasallia pustulata.</title>
        <authorList>
            <person name="Greshake Tzovaras B."/>
            <person name="Segers F."/>
            <person name="Bicker A."/>
            <person name="Dal Grande F."/>
            <person name="Otte J."/>
            <person name="Hankeln T."/>
            <person name="Schmitt I."/>
            <person name="Ebersberger I."/>
        </authorList>
    </citation>
    <scope>NUCLEOTIDE SEQUENCE [LARGE SCALE GENOMIC DNA]</scope>
    <source>
        <strain evidence="4">A1-1</strain>
    </source>
</reference>
<comment type="caution">
    <text evidence="4">The sequence shown here is derived from an EMBL/GenBank/DDBJ whole genome shotgun (WGS) entry which is preliminary data.</text>
</comment>
<feature type="domain" description="C2H2-type" evidence="3">
    <location>
        <begin position="321"/>
        <end position="350"/>
    </location>
</feature>
<feature type="compositionally biased region" description="Polar residues" evidence="2">
    <location>
        <begin position="1086"/>
        <end position="1095"/>
    </location>
</feature>
<feature type="compositionally biased region" description="Polar residues" evidence="2">
    <location>
        <begin position="1048"/>
        <end position="1061"/>
    </location>
</feature>
<accession>A0A5M8PKE1</accession>
<dbReference type="PROSITE" id="PS50157">
    <property type="entry name" value="ZINC_FINGER_C2H2_2"/>
    <property type="match status" value="2"/>
</dbReference>
<keyword evidence="1" id="KW-0863">Zinc-finger</keyword>
<dbReference type="EMBL" id="VXIT01000010">
    <property type="protein sequence ID" value="KAA6409913.1"/>
    <property type="molecule type" value="Genomic_DNA"/>
</dbReference>
<evidence type="ECO:0000256" key="2">
    <source>
        <dbReference type="SAM" id="MobiDB-lite"/>
    </source>
</evidence>
<gene>
    <name evidence="4" type="ORF">FRX48_06526</name>
</gene>
<dbReference type="GO" id="GO:0008270">
    <property type="term" value="F:zinc ion binding"/>
    <property type="evidence" value="ECO:0007669"/>
    <property type="project" value="UniProtKB-KW"/>
</dbReference>